<dbReference type="InterPro" id="IPR047654">
    <property type="entry name" value="IS1634_transpos"/>
</dbReference>
<evidence type="ECO:0000313" key="1">
    <source>
        <dbReference type="EMBL" id="TRU88027.1"/>
    </source>
</evidence>
<name>A0A552IX38_9CHRO</name>
<gene>
    <name evidence="1" type="ORF">EWV54_11230</name>
</gene>
<proteinExistence type="predicted"/>
<accession>A0A552IX38</accession>
<organism evidence="1 2">
    <name type="scientific">Microcystis novacekii Mn_MB_F_20050700_S1D</name>
    <dbReference type="NCBI Taxonomy" id="2486266"/>
    <lineage>
        <taxon>Bacteria</taxon>
        <taxon>Bacillati</taxon>
        <taxon>Cyanobacteriota</taxon>
        <taxon>Cyanophyceae</taxon>
        <taxon>Oscillatoriophycideae</taxon>
        <taxon>Chroococcales</taxon>
        <taxon>Microcystaceae</taxon>
        <taxon>Microcystis</taxon>
    </lineage>
</organism>
<reference evidence="1 2" key="1">
    <citation type="submission" date="2019-01" db="EMBL/GenBank/DDBJ databases">
        <title>Coherence of Microcystis species and biogeography revealed through population genomics.</title>
        <authorList>
            <person name="Perez-Carrascal O.M."/>
            <person name="Terrat Y."/>
            <person name="Giani A."/>
            <person name="Fortin N."/>
            <person name="Tromas N."/>
            <person name="Shapiro B.J."/>
        </authorList>
    </citation>
    <scope>NUCLEOTIDE SEQUENCE [LARGE SCALE GENOMIC DNA]</scope>
    <source>
        <strain evidence="1">Mn_MB_F_20050700_S1D</strain>
    </source>
</reference>
<dbReference type="NCBIfam" id="NF033559">
    <property type="entry name" value="transpos_IS1634"/>
    <property type="match status" value="1"/>
</dbReference>
<dbReference type="Proteomes" id="UP000319191">
    <property type="component" value="Unassembled WGS sequence"/>
</dbReference>
<protein>
    <submittedName>
        <fullName evidence="1">IS1634 family transposase</fullName>
    </submittedName>
</protein>
<dbReference type="PANTHER" id="PTHR34614:SF2">
    <property type="entry name" value="TRANSPOSASE IS4-LIKE DOMAIN-CONTAINING PROTEIN"/>
    <property type="match status" value="1"/>
</dbReference>
<dbReference type="EMBL" id="SFAV01000148">
    <property type="protein sequence ID" value="TRU88027.1"/>
    <property type="molecule type" value="Genomic_DNA"/>
</dbReference>
<sequence>MKETQSERADDLPVIIHWLKQMEIEKLIDQELPPPHGNRQGLSYGQLAVLLLTYMTSQADHRLCAIEPWVASDHRILEWATGWKFRVKDATDDRLADLLKLLGSDKHFSIETIETKLGQHLIRAYELPTDQARSDTTSFSVYHQPPEQRDGESLLNFGYSKDRRPDLVQYRQMLATLDPNGLPLLGATLPGQGADESHYLPTWRNLAEIIGHKNFLFLADCKASSWDNRAMMDQEGGIYCFPLAMTHPRPKILSDWIANPPTNIREIIAPDTEDTDSSLGQGFEVPLGSLWFDSDSQQWHQWSERWLAVCSYSLQERQLKGLSKRLLKAEVALKKLADRPGKDVVILEKKVTEILKLYRVTDYLVVKIDSKIHYDKVYEGSGRPNANSHFRRVRQTTLSLTYYRSETEIEAFQALAGWRLYVTNASSERLSLEKAVFSYREQWQPERGFHRFKRGRLPALPIYFQDDQKIRGLMFLLTIALQVFTLMEFVVRRQLATEKKSLAGLYEGNPKRTTERPTAERLLAAFSGITLYFHRDGSTEITALNPLQKQILALMKVTESIFYLPEFVVASEFPKYTKLNQDSQRF</sequence>
<dbReference type="PANTHER" id="PTHR34614">
    <property type="match status" value="1"/>
</dbReference>
<dbReference type="AlphaFoldDB" id="A0A552IX38"/>
<comment type="caution">
    <text evidence="1">The sequence shown here is derived from an EMBL/GenBank/DDBJ whole genome shotgun (WGS) entry which is preliminary data.</text>
</comment>
<evidence type="ECO:0000313" key="2">
    <source>
        <dbReference type="Proteomes" id="UP000319191"/>
    </source>
</evidence>